<keyword evidence="1" id="KW-1133">Transmembrane helix</keyword>
<dbReference type="EMBL" id="AP015042">
    <property type="protein sequence ID" value="BAT98029.1"/>
    <property type="molecule type" value="Genomic_DNA"/>
</dbReference>
<proteinExistence type="predicted"/>
<name>A0A0S3SYQ5_PHAAN</name>
<keyword evidence="1" id="KW-0812">Transmembrane</keyword>
<evidence type="ECO:0000256" key="1">
    <source>
        <dbReference type="SAM" id="Phobius"/>
    </source>
</evidence>
<feature type="transmembrane region" description="Helical" evidence="1">
    <location>
        <begin position="61"/>
        <end position="81"/>
    </location>
</feature>
<evidence type="ECO:0000313" key="2">
    <source>
        <dbReference type="EMBL" id="BAT98029.1"/>
    </source>
</evidence>
<feature type="transmembrane region" description="Helical" evidence="1">
    <location>
        <begin position="28"/>
        <end position="49"/>
    </location>
</feature>
<dbReference type="Proteomes" id="UP000291084">
    <property type="component" value="Chromosome 9"/>
</dbReference>
<keyword evidence="1" id="KW-0472">Membrane</keyword>
<sequence>MPFITSSSSLQLHFLLFFSNDHNKRTTAAPIASFISYMYAVLMIAGVIYDCMLSVHLVYFHLYEVVVLLGTHTYVVFHCIWQKIEN</sequence>
<protein>
    <submittedName>
        <fullName evidence="2">Uncharacterized protein</fullName>
    </submittedName>
</protein>
<organism evidence="2 3">
    <name type="scientific">Vigna angularis var. angularis</name>
    <dbReference type="NCBI Taxonomy" id="157739"/>
    <lineage>
        <taxon>Eukaryota</taxon>
        <taxon>Viridiplantae</taxon>
        <taxon>Streptophyta</taxon>
        <taxon>Embryophyta</taxon>
        <taxon>Tracheophyta</taxon>
        <taxon>Spermatophyta</taxon>
        <taxon>Magnoliopsida</taxon>
        <taxon>eudicotyledons</taxon>
        <taxon>Gunneridae</taxon>
        <taxon>Pentapetalae</taxon>
        <taxon>rosids</taxon>
        <taxon>fabids</taxon>
        <taxon>Fabales</taxon>
        <taxon>Fabaceae</taxon>
        <taxon>Papilionoideae</taxon>
        <taxon>50 kb inversion clade</taxon>
        <taxon>NPAAA clade</taxon>
        <taxon>indigoferoid/millettioid clade</taxon>
        <taxon>Phaseoleae</taxon>
        <taxon>Vigna</taxon>
    </lineage>
</organism>
<keyword evidence="3" id="KW-1185">Reference proteome</keyword>
<accession>A0A0S3SYQ5</accession>
<gene>
    <name evidence="2" type="primary">Vigan.09G163500</name>
    <name evidence="2" type="ORF">VIGAN_09163500</name>
</gene>
<evidence type="ECO:0000313" key="3">
    <source>
        <dbReference type="Proteomes" id="UP000291084"/>
    </source>
</evidence>
<dbReference type="AlphaFoldDB" id="A0A0S3SYQ5"/>
<reference evidence="2 3" key="1">
    <citation type="journal article" date="2015" name="Sci. Rep.">
        <title>The power of single molecule real-time sequencing technology in the de novo assembly of a eukaryotic genome.</title>
        <authorList>
            <person name="Sakai H."/>
            <person name="Naito K."/>
            <person name="Ogiso-Tanaka E."/>
            <person name="Takahashi Y."/>
            <person name="Iseki K."/>
            <person name="Muto C."/>
            <person name="Satou K."/>
            <person name="Teruya K."/>
            <person name="Shiroma A."/>
            <person name="Shimoji M."/>
            <person name="Hirano T."/>
            <person name="Itoh T."/>
            <person name="Kaga A."/>
            <person name="Tomooka N."/>
        </authorList>
    </citation>
    <scope>NUCLEOTIDE SEQUENCE [LARGE SCALE GENOMIC DNA]</scope>
    <source>
        <strain evidence="3">cv. Shumari</strain>
    </source>
</reference>